<dbReference type="Pfam" id="PF08389">
    <property type="entry name" value="Xpo1"/>
    <property type="match status" value="1"/>
</dbReference>
<dbReference type="Gene3D" id="1.25.10.10">
    <property type="entry name" value="Leucine-rich Repeat Variant"/>
    <property type="match status" value="1"/>
</dbReference>
<dbReference type="InterPro" id="IPR011989">
    <property type="entry name" value="ARM-like"/>
</dbReference>
<evidence type="ECO:0000313" key="8">
    <source>
        <dbReference type="Proteomes" id="UP001497744"/>
    </source>
</evidence>
<dbReference type="InterPro" id="IPR016024">
    <property type="entry name" value="ARM-type_fold"/>
</dbReference>
<dbReference type="InterPro" id="IPR013598">
    <property type="entry name" value="Exportin-1/Importin-b-like"/>
</dbReference>
<gene>
    <name evidence="7" type="ORF">BcabD6B2_31630</name>
</gene>
<keyword evidence="3" id="KW-0813">Transport</keyword>
<evidence type="ECO:0000256" key="5">
    <source>
        <dbReference type="SAM" id="MobiDB-lite"/>
    </source>
</evidence>
<feature type="region of interest" description="Disordered" evidence="5">
    <location>
        <begin position="584"/>
        <end position="736"/>
    </location>
</feature>
<dbReference type="GO" id="GO:0006606">
    <property type="term" value="P:protein import into nucleus"/>
    <property type="evidence" value="ECO:0007669"/>
    <property type="project" value="TreeGrafter"/>
</dbReference>
<feature type="compositionally biased region" description="Gly residues" evidence="5">
    <location>
        <begin position="646"/>
        <end position="658"/>
    </location>
</feature>
<dbReference type="PANTHER" id="PTHR12363:SF33">
    <property type="entry name" value="IMPORTIN-13"/>
    <property type="match status" value="1"/>
</dbReference>
<reference evidence="7 8" key="1">
    <citation type="submission" date="2021-06" db="EMBL/GenBank/DDBJ databases">
        <title>Genome sequence of Babesia caballi.</title>
        <authorList>
            <person name="Yamagishi J."/>
            <person name="Kidaka T."/>
            <person name="Ochi A."/>
        </authorList>
    </citation>
    <scope>NUCLEOTIDE SEQUENCE [LARGE SCALE GENOMIC DNA]</scope>
    <source>
        <strain evidence="7">USDA-D6B2</strain>
    </source>
</reference>
<comment type="subcellular location">
    <subcellularLocation>
        <location evidence="1">Nucleus</location>
    </subcellularLocation>
</comment>
<dbReference type="Proteomes" id="UP001497744">
    <property type="component" value="Unassembled WGS sequence"/>
</dbReference>
<accession>A0AAV4LUS7</accession>
<feature type="region of interest" description="Disordered" evidence="5">
    <location>
        <begin position="779"/>
        <end position="803"/>
    </location>
</feature>
<feature type="region of interest" description="Disordered" evidence="5">
    <location>
        <begin position="415"/>
        <end position="434"/>
    </location>
</feature>
<evidence type="ECO:0000256" key="2">
    <source>
        <dbReference type="ARBA" id="ARBA00007991"/>
    </source>
</evidence>
<comment type="caution">
    <text evidence="7">The sequence shown here is derived from an EMBL/GenBank/DDBJ whole genome shotgun (WGS) entry which is preliminary data.</text>
</comment>
<comment type="similarity">
    <text evidence="2">Belongs to the importin beta family.</text>
</comment>
<feature type="compositionally biased region" description="Basic and acidic residues" evidence="5">
    <location>
        <begin position="606"/>
        <end position="620"/>
    </location>
</feature>
<dbReference type="AlphaFoldDB" id="A0AAV4LUS7"/>
<dbReference type="GeneID" id="94195209"/>
<evidence type="ECO:0000256" key="4">
    <source>
        <dbReference type="ARBA" id="ARBA00023242"/>
    </source>
</evidence>
<dbReference type="EMBL" id="BPLF01000002">
    <property type="protein sequence ID" value="GIX63728.1"/>
    <property type="molecule type" value="Genomic_DNA"/>
</dbReference>
<evidence type="ECO:0000256" key="1">
    <source>
        <dbReference type="ARBA" id="ARBA00004123"/>
    </source>
</evidence>
<feature type="compositionally biased region" description="Basic residues" evidence="5">
    <location>
        <begin position="718"/>
        <end position="733"/>
    </location>
</feature>
<feature type="region of interest" description="Disordered" evidence="5">
    <location>
        <begin position="883"/>
        <end position="927"/>
    </location>
</feature>
<feature type="region of interest" description="Disordered" evidence="5">
    <location>
        <begin position="457"/>
        <end position="478"/>
    </location>
</feature>
<dbReference type="RefSeq" id="XP_067715797.1">
    <property type="nucleotide sequence ID" value="XM_067859696.1"/>
</dbReference>
<feature type="compositionally biased region" description="Low complexity" evidence="5">
    <location>
        <begin position="779"/>
        <end position="793"/>
    </location>
</feature>
<feature type="compositionally biased region" description="Basic and acidic residues" evidence="5">
    <location>
        <begin position="666"/>
        <end position="682"/>
    </location>
</feature>
<feature type="compositionally biased region" description="Low complexity" evidence="5">
    <location>
        <begin position="584"/>
        <end position="595"/>
    </location>
</feature>
<dbReference type="InterPro" id="IPR051345">
    <property type="entry name" value="Importin_beta-like_NTR"/>
</dbReference>
<proteinExistence type="inferred from homology"/>
<dbReference type="PANTHER" id="PTHR12363">
    <property type="entry name" value="TRANSPORTIN 3 AND IMPORTIN 13"/>
    <property type="match status" value="1"/>
</dbReference>
<keyword evidence="8" id="KW-1185">Reference proteome</keyword>
<dbReference type="SUPFAM" id="SSF48371">
    <property type="entry name" value="ARM repeat"/>
    <property type="match status" value="1"/>
</dbReference>
<protein>
    <submittedName>
        <fullName evidence="7">Transportin-3</fullName>
    </submittedName>
</protein>
<organism evidence="7 8">
    <name type="scientific">Babesia caballi</name>
    <dbReference type="NCBI Taxonomy" id="5871"/>
    <lineage>
        <taxon>Eukaryota</taxon>
        <taxon>Sar</taxon>
        <taxon>Alveolata</taxon>
        <taxon>Apicomplexa</taxon>
        <taxon>Aconoidasida</taxon>
        <taxon>Piroplasmida</taxon>
        <taxon>Babesiidae</taxon>
        <taxon>Babesia</taxon>
    </lineage>
</organism>
<evidence type="ECO:0000259" key="6">
    <source>
        <dbReference type="Pfam" id="PF08389"/>
    </source>
</evidence>
<feature type="region of interest" description="Disordered" evidence="5">
    <location>
        <begin position="369"/>
        <end position="392"/>
    </location>
</feature>
<evidence type="ECO:0000256" key="3">
    <source>
        <dbReference type="ARBA" id="ARBA00022448"/>
    </source>
</evidence>
<name>A0AAV4LUS7_BABCB</name>
<dbReference type="GO" id="GO:0005737">
    <property type="term" value="C:cytoplasm"/>
    <property type="evidence" value="ECO:0007669"/>
    <property type="project" value="TreeGrafter"/>
</dbReference>
<sequence length="976" mass="103425">MIVLEHISTLLCSSEAEARRNAYVQHTENKRRRRNEFLVKWQQSVEAWQEAHAIIAGGYPPEAKLIAAQTLRTKLMYDFYQLPPDSVEKLCEILMSYLAEPTLPRNISSTLCLAVCDLAIQAAESWPSPLDYFIACYGRGALALKTLLALIEGLAEEAANTRIIVTPDIRNKVTQNMKSDYGKLLGLLVKLRASVNDMEVSSAIFRCWHSWRRLDNFAGNAEACKIFINDCLQIVRRANSRVEHGIDDSTYEAAVDCMGDVLYEVADLTHRIRKEAEASSDAVEYLKQTKSDLQQVQRPLSAGVLLQSGDRAHRRAGFQPHRAAAPAEQAADAGGALRGVALLPGLFRVQHRGRAQHRQLLLQVLQPDGGARRGAAGRRGVQPGGLQRHRGGDDGVCAALSGAHPKRPARGVAQLPGGAGNLRPAGGNRPAGRDAARIHERGGQQRVRELRRGGVRGAAAAGEGAAERPALRDGEEVHNRPRELRGVAPGAGRVLQGAGGDGGGVGRAEDVAPERGGDFLVFAGRQARAAAGRNRGDSAAGHGAALRRVHGPAGEQHAARVEDRKHAGGEHLVGVLLRPPGAAARVAAGAPEPGALHPARGAEPLLRGDADRGDGPRDQRPAAGHHSHHRPGDDAGVVPAARGRRPGGGGHDGGGGEQAGHQGLRAGEERQNEGHLPQDRPGGHRAAHVPAPGEVPRGAHRRGGDLPVPEALGAQRRAGVRRGHPRGGCHRGRRGEGAPLQHLFVRGGVALHAVFARPAGAGRGEAALLHAHRDHAQRAGRQGRARAAARGPRAAGGGLFRPPDAVHQERARVLRQRGRAPRHRGGERHVLQHAAAAVRLRVLDRPAGVGRCGAAAARGRHGVPAQVRRGGVWRARRRVPHSGGALRRGLCGRRGARARRRRGAAAAAGPPEAAAGGRSERAPARHNAAGAVVGAAPGGGLRVTQAMLPGRHEEAHMRTWRLNVVACYACMASEVA</sequence>
<feature type="compositionally biased region" description="Low complexity" evidence="5">
    <location>
        <begin position="904"/>
        <end position="917"/>
    </location>
</feature>
<keyword evidence="4" id="KW-0539">Nucleus</keyword>
<dbReference type="GO" id="GO:0005634">
    <property type="term" value="C:nucleus"/>
    <property type="evidence" value="ECO:0007669"/>
    <property type="project" value="UniProtKB-SubCell"/>
</dbReference>
<feature type="compositionally biased region" description="Basic and acidic residues" evidence="5">
    <location>
        <begin position="465"/>
        <end position="478"/>
    </location>
</feature>
<feature type="domain" description="Exportin-1/Importin-beta-like" evidence="6">
    <location>
        <begin position="104"/>
        <end position="213"/>
    </location>
</feature>
<feature type="compositionally biased region" description="Basic residues" evidence="5">
    <location>
        <begin position="890"/>
        <end position="903"/>
    </location>
</feature>
<evidence type="ECO:0000313" key="7">
    <source>
        <dbReference type="EMBL" id="GIX63728.1"/>
    </source>
</evidence>